<dbReference type="Proteomes" id="UP000198854">
    <property type="component" value="Unassembled WGS sequence"/>
</dbReference>
<dbReference type="Pfam" id="PF01203">
    <property type="entry name" value="T2SSN"/>
    <property type="match status" value="1"/>
</dbReference>
<keyword evidence="9" id="KW-0472">Membrane</keyword>
<evidence type="ECO:0000256" key="4">
    <source>
        <dbReference type="ARBA" id="ARBA00022448"/>
    </source>
</evidence>
<keyword evidence="8" id="KW-0653">Protein transport</keyword>
<evidence type="ECO:0000256" key="7">
    <source>
        <dbReference type="ARBA" id="ARBA00022692"/>
    </source>
</evidence>
<evidence type="ECO:0000256" key="1">
    <source>
        <dbReference type="ARBA" id="ARBA00004533"/>
    </source>
</evidence>
<keyword evidence="12" id="KW-1185">Reference proteome</keyword>
<dbReference type="AlphaFoldDB" id="A0A1G8F395"/>
<evidence type="ECO:0000256" key="5">
    <source>
        <dbReference type="ARBA" id="ARBA00022475"/>
    </source>
</evidence>
<evidence type="ECO:0000256" key="8">
    <source>
        <dbReference type="ARBA" id="ARBA00022927"/>
    </source>
</evidence>
<accession>A0A1G8F395</accession>
<dbReference type="EMBL" id="FNDD01000028">
    <property type="protein sequence ID" value="SDH76581.1"/>
    <property type="molecule type" value="Genomic_DNA"/>
</dbReference>
<comment type="subcellular location">
    <subcellularLocation>
        <location evidence="1">Cell inner membrane</location>
    </subcellularLocation>
</comment>
<evidence type="ECO:0000256" key="2">
    <source>
        <dbReference type="ARBA" id="ARBA00007208"/>
    </source>
</evidence>
<keyword evidence="5" id="KW-1003">Cell membrane</keyword>
<evidence type="ECO:0000256" key="6">
    <source>
        <dbReference type="ARBA" id="ARBA00022519"/>
    </source>
</evidence>
<reference evidence="11 12" key="1">
    <citation type="submission" date="2016-10" db="EMBL/GenBank/DDBJ databases">
        <authorList>
            <person name="de Groot N.N."/>
        </authorList>
    </citation>
    <scope>NUCLEOTIDE SEQUENCE [LARGE SCALE GENOMIC DNA]</scope>
    <source>
        <strain evidence="11 12">CGMCC 1.10228</strain>
    </source>
</reference>
<evidence type="ECO:0000256" key="9">
    <source>
        <dbReference type="ARBA" id="ARBA00023136"/>
    </source>
</evidence>
<dbReference type="GO" id="GO:0005886">
    <property type="term" value="C:plasma membrane"/>
    <property type="evidence" value="ECO:0007669"/>
    <property type="project" value="UniProtKB-SubCell"/>
</dbReference>
<protein>
    <recommendedName>
        <fullName evidence="3">Type II secretion system protein N</fullName>
    </recommendedName>
    <alternativeName>
        <fullName evidence="10">General secretion pathway protein N</fullName>
    </alternativeName>
</protein>
<sequence length="251" mass="27603">MKKYLLLGLGCLLVLLVSAVANMPARIINWLPLPAQLTVEGASGTVWNGQAQSVAWQGQNFGQLQWKLSVWKLFTAKAEAQVRFGRGSDMGVIGRGVVGYKLSGPYVENLVASLPVNQLMPYLPPIPVPLDLDGQLELTVKSLNYAAPYCHDGEGTLVWNTQSLSSPMGELQVGPVVADINCKDSVIDVKGSQQSDQVSSGFSATLQSNKRYKTHAWFKPEPEFPQNLSSQLKWLKPNRSGQYEFDYDGRF</sequence>
<evidence type="ECO:0000256" key="10">
    <source>
        <dbReference type="ARBA" id="ARBA00030772"/>
    </source>
</evidence>
<evidence type="ECO:0000256" key="3">
    <source>
        <dbReference type="ARBA" id="ARBA00021563"/>
    </source>
</evidence>
<evidence type="ECO:0000313" key="12">
    <source>
        <dbReference type="Proteomes" id="UP000198854"/>
    </source>
</evidence>
<dbReference type="GO" id="GO:0015628">
    <property type="term" value="P:protein secretion by the type II secretion system"/>
    <property type="evidence" value="ECO:0007669"/>
    <property type="project" value="InterPro"/>
</dbReference>
<comment type="similarity">
    <text evidence="2">Belongs to the GSP N family.</text>
</comment>
<name>A0A1G8F395_9VIBR</name>
<keyword evidence="4" id="KW-0813">Transport</keyword>
<dbReference type="STRING" id="861298.SAMN04488136_12828"/>
<dbReference type="GO" id="GO:0015627">
    <property type="term" value="C:type II protein secretion system complex"/>
    <property type="evidence" value="ECO:0007669"/>
    <property type="project" value="InterPro"/>
</dbReference>
<organism evidence="11 12">
    <name type="scientific">Vibrio xiamenensis</name>
    <dbReference type="NCBI Taxonomy" id="861298"/>
    <lineage>
        <taxon>Bacteria</taxon>
        <taxon>Pseudomonadati</taxon>
        <taxon>Pseudomonadota</taxon>
        <taxon>Gammaproteobacteria</taxon>
        <taxon>Vibrionales</taxon>
        <taxon>Vibrionaceae</taxon>
        <taxon>Vibrio</taxon>
    </lineage>
</organism>
<dbReference type="RefSeq" id="WP_093277781.1">
    <property type="nucleotide sequence ID" value="NZ_FNDD01000028.1"/>
</dbReference>
<evidence type="ECO:0000313" key="11">
    <source>
        <dbReference type="EMBL" id="SDH76581.1"/>
    </source>
</evidence>
<proteinExistence type="inferred from homology"/>
<keyword evidence="7" id="KW-0812">Transmembrane</keyword>
<dbReference type="InterPro" id="IPR022792">
    <property type="entry name" value="T2SS_protein-GspN"/>
</dbReference>
<gene>
    <name evidence="11" type="ORF">SAMN04488136_12828</name>
</gene>
<dbReference type="OrthoDB" id="6118198at2"/>
<keyword evidence="6" id="KW-0997">Cell inner membrane</keyword>